<sequence>MKDSFHELCAKIGSPVVLDAANVGSYAHRLRNYWTNLVSSSALQCVLDSFERDPDLNLSDVLYTTNPQICTKTRSYPLCTANVPGKLLKVLPTLVARIDSYAFRSRPEGRDFLSLAAQPLAVRQGITMDVNSTSEEAA</sequence>
<evidence type="ECO:0000313" key="1">
    <source>
        <dbReference type="EMBL" id="GAX78371.1"/>
    </source>
</evidence>
<protein>
    <submittedName>
        <fullName evidence="1">Uncharacterized protein</fullName>
    </submittedName>
</protein>
<reference evidence="1 2" key="1">
    <citation type="submission" date="2017-08" db="EMBL/GenBank/DDBJ databases">
        <title>Acidophilic green algal genome provides insights into adaptation to an acidic environment.</title>
        <authorList>
            <person name="Hirooka S."/>
            <person name="Hirose Y."/>
            <person name="Kanesaki Y."/>
            <person name="Higuchi S."/>
            <person name="Fujiwara T."/>
            <person name="Onuma R."/>
            <person name="Era A."/>
            <person name="Ohbayashi R."/>
            <person name="Uzuka A."/>
            <person name="Nozaki H."/>
            <person name="Yoshikawa H."/>
            <person name="Miyagishima S.Y."/>
        </authorList>
    </citation>
    <scope>NUCLEOTIDE SEQUENCE [LARGE SCALE GENOMIC DNA]</scope>
    <source>
        <strain evidence="1 2">NIES-2499</strain>
    </source>
</reference>
<comment type="caution">
    <text evidence="1">The sequence shown here is derived from an EMBL/GenBank/DDBJ whole genome shotgun (WGS) entry which is preliminary data.</text>
</comment>
<dbReference type="EMBL" id="BEGY01000032">
    <property type="protein sequence ID" value="GAX78371.1"/>
    <property type="molecule type" value="Genomic_DNA"/>
</dbReference>
<gene>
    <name evidence="1" type="ORF">CEUSTIGMA_g5813.t1</name>
</gene>
<organism evidence="1 2">
    <name type="scientific">Chlamydomonas eustigma</name>
    <dbReference type="NCBI Taxonomy" id="1157962"/>
    <lineage>
        <taxon>Eukaryota</taxon>
        <taxon>Viridiplantae</taxon>
        <taxon>Chlorophyta</taxon>
        <taxon>core chlorophytes</taxon>
        <taxon>Chlorophyceae</taxon>
        <taxon>CS clade</taxon>
        <taxon>Chlamydomonadales</taxon>
        <taxon>Chlamydomonadaceae</taxon>
        <taxon>Chlamydomonas</taxon>
    </lineage>
</organism>
<dbReference type="AlphaFoldDB" id="A0A250X5L8"/>
<name>A0A250X5L8_9CHLO</name>
<proteinExistence type="predicted"/>
<dbReference type="OrthoDB" id="2020354at2759"/>
<accession>A0A250X5L8</accession>
<dbReference type="Proteomes" id="UP000232323">
    <property type="component" value="Unassembled WGS sequence"/>
</dbReference>
<evidence type="ECO:0000313" key="2">
    <source>
        <dbReference type="Proteomes" id="UP000232323"/>
    </source>
</evidence>
<keyword evidence="2" id="KW-1185">Reference proteome</keyword>